<evidence type="ECO:0000256" key="5">
    <source>
        <dbReference type="PIRSR" id="PIRSR601519-1"/>
    </source>
</evidence>
<dbReference type="GO" id="GO:0008198">
    <property type="term" value="F:ferrous iron binding"/>
    <property type="evidence" value="ECO:0007669"/>
    <property type="project" value="TreeGrafter"/>
</dbReference>
<dbReference type="Gene3D" id="1.20.1260.10">
    <property type="match status" value="1"/>
</dbReference>
<dbReference type="OrthoDB" id="6363126at2759"/>
<dbReference type="GO" id="GO:0005737">
    <property type="term" value="C:cytoplasm"/>
    <property type="evidence" value="ECO:0007669"/>
    <property type="project" value="TreeGrafter"/>
</dbReference>
<dbReference type="GO" id="GO:0006879">
    <property type="term" value="P:intracellular iron ion homeostasis"/>
    <property type="evidence" value="ECO:0007669"/>
    <property type="project" value="UniProtKB-KW"/>
</dbReference>
<dbReference type="InterPro" id="IPR012347">
    <property type="entry name" value="Ferritin-like"/>
</dbReference>
<feature type="binding site" evidence="5">
    <location>
        <position position="145"/>
    </location>
    <ligand>
        <name>Fe cation</name>
        <dbReference type="ChEBI" id="CHEBI:24875"/>
        <label>1</label>
    </ligand>
</feature>
<evidence type="ECO:0000256" key="1">
    <source>
        <dbReference type="ARBA" id="ARBA00007513"/>
    </source>
</evidence>
<evidence type="ECO:0000313" key="10">
    <source>
        <dbReference type="Proteomes" id="UP001154078"/>
    </source>
</evidence>
<dbReference type="PANTHER" id="PTHR11431">
    <property type="entry name" value="FERRITIN"/>
    <property type="match status" value="1"/>
</dbReference>
<dbReference type="InterPro" id="IPR009078">
    <property type="entry name" value="Ferritin-like_SF"/>
</dbReference>
<dbReference type="InterPro" id="IPR008331">
    <property type="entry name" value="Ferritin_DPS_dom"/>
</dbReference>
<evidence type="ECO:0000256" key="2">
    <source>
        <dbReference type="ARBA" id="ARBA00022434"/>
    </source>
</evidence>
<dbReference type="InterPro" id="IPR009040">
    <property type="entry name" value="Ferritin-like_diiron"/>
</dbReference>
<feature type="binding site" evidence="5">
    <location>
        <position position="183"/>
    </location>
    <ligand>
        <name>Fe cation</name>
        <dbReference type="ChEBI" id="CHEBI:24875"/>
        <label>1</label>
    </ligand>
</feature>
<dbReference type="GO" id="GO:0008199">
    <property type="term" value="F:ferric iron binding"/>
    <property type="evidence" value="ECO:0007669"/>
    <property type="project" value="InterPro"/>
</dbReference>
<dbReference type="CDD" id="cd01056">
    <property type="entry name" value="Euk_Ferritin"/>
    <property type="match status" value="1"/>
</dbReference>
<keyword evidence="3 5" id="KW-0479">Metal-binding</keyword>
<protein>
    <recommendedName>
        <fullName evidence="6">Ferritin</fullName>
    </recommendedName>
</protein>
<dbReference type="GO" id="GO:0006826">
    <property type="term" value="P:iron ion transport"/>
    <property type="evidence" value="ECO:0007669"/>
    <property type="project" value="InterPro"/>
</dbReference>
<accession>A0A9P0FM50</accession>
<keyword evidence="10" id="KW-1185">Reference proteome</keyword>
<keyword evidence="7" id="KW-0732">Signal</keyword>
<evidence type="ECO:0000259" key="8">
    <source>
        <dbReference type="PROSITE" id="PS50905"/>
    </source>
</evidence>
<name>A0A9P0FM50_BRAAE</name>
<dbReference type="PANTHER" id="PTHR11431:SF51">
    <property type="entry name" value="FERRITIN"/>
    <property type="match status" value="1"/>
</dbReference>
<comment type="function">
    <text evidence="6">Stores iron in a soluble, non-toxic, readily available form. Important for iron homeostasis. Iron is taken up in the ferrous form and deposited as ferric hydroxides after oxidation.</text>
</comment>
<evidence type="ECO:0000256" key="4">
    <source>
        <dbReference type="ARBA" id="ARBA00023004"/>
    </source>
</evidence>
<feature type="chain" id="PRO_5040144088" description="Ferritin" evidence="7">
    <location>
        <begin position="17"/>
        <end position="220"/>
    </location>
</feature>
<dbReference type="EMBL" id="OV121137">
    <property type="protein sequence ID" value="CAH0559566.1"/>
    <property type="molecule type" value="Genomic_DNA"/>
</dbReference>
<keyword evidence="4 5" id="KW-0408">Iron</keyword>
<sequence length="220" mass="25227">MRAFLIFTVFLAAASAEHCYKEIEKACDPTSNKADSTPINCNAKYGAIDGVQSALQKYVNDHIERSFEYLLMSTHYANYEKSREGFEKLFRGFSDSKWNTAIDLIKYITKRGGQMRFPEIDSEISSNEDYEMYELQSLAKSLDIEKTLAVEAHNIHGLAARRRNEFHDPEISSFIEEKFVHKQADDIRALSGHVADLTKLLDGRDSSLSLYLFDEYLQKL</sequence>
<organism evidence="9 10">
    <name type="scientific">Brassicogethes aeneus</name>
    <name type="common">Rape pollen beetle</name>
    <name type="synonym">Meligethes aeneus</name>
    <dbReference type="NCBI Taxonomy" id="1431903"/>
    <lineage>
        <taxon>Eukaryota</taxon>
        <taxon>Metazoa</taxon>
        <taxon>Ecdysozoa</taxon>
        <taxon>Arthropoda</taxon>
        <taxon>Hexapoda</taxon>
        <taxon>Insecta</taxon>
        <taxon>Pterygota</taxon>
        <taxon>Neoptera</taxon>
        <taxon>Endopterygota</taxon>
        <taxon>Coleoptera</taxon>
        <taxon>Polyphaga</taxon>
        <taxon>Cucujiformia</taxon>
        <taxon>Nitidulidae</taxon>
        <taxon>Meligethinae</taxon>
        <taxon>Brassicogethes</taxon>
    </lineage>
</organism>
<dbReference type="Pfam" id="PF00210">
    <property type="entry name" value="Ferritin"/>
    <property type="match status" value="1"/>
</dbReference>
<evidence type="ECO:0000256" key="3">
    <source>
        <dbReference type="ARBA" id="ARBA00022723"/>
    </source>
</evidence>
<dbReference type="InterPro" id="IPR001519">
    <property type="entry name" value="Ferritin"/>
</dbReference>
<evidence type="ECO:0000256" key="7">
    <source>
        <dbReference type="SAM" id="SignalP"/>
    </source>
</evidence>
<feature type="domain" description="Ferritin-like diiron" evidence="8">
    <location>
        <begin position="45"/>
        <end position="201"/>
    </location>
</feature>
<proteinExistence type="inferred from homology"/>
<gene>
    <name evidence="9" type="ORF">MELIAE_LOCUS9632</name>
</gene>
<keyword evidence="2 6" id="KW-0409">Iron storage</keyword>
<dbReference type="AlphaFoldDB" id="A0A9P0FM50"/>
<comment type="similarity">
    <text evidence="1 6">Belongs to the ferritin family.</text>
</comment>
<reference evidence="9" key="1">
    <citation type="submission" date="2021-12" db="EMBL/GenBank/DDBJ databases">
        <authorList>
            <person name="King R."/>
        </authorList>
    </citation>
    <scope>NUCLEOTIDE SEQUENCE</scope>
</reference>
<dbReference type="SUPFAM" id="SSF47240">
    <property type="entry name" value="Ferritin-like"/>
    <property type="match status" value="1"/>
</dbReference>
<evidence type="ECO:0000313" key="9">
    <source>
        <dbReference type="EMBL" id="CAH0559566.1"/>
    </source>
</evidence>
<evidence type="ECO:0000256" key="6">
    <source>
        <dbReference type="RuleBase" id="RU361145"/>
    </source>
</evidence>
<feature type="signal peptide" evidence="7">
    <location>
        <begin position="1"/>
        <end position="16"/>
    </location>
</feature>
<dbReference type="PROSITE" id="PS50905">
    <property type="entry name" value="FERRITIN_LIKE"/>
    <property type="match status" value="1"/>
</dbReference>
<dbReference type="Proteomes" id="UP001154078">
    <property type="component" value="Chromosome 6"/>
</dbReference>